<accession>A0A9W9U9P3</accession>
<feature type="region of interest" description="Disordered" evidence="1">
    <location>
        <begin position="99"/>
        <end position="133"/>
    </location>
</feature>
<feature type="compositionally biased region" description="Polar residues" evidence="1">
    <location>
        <begin position="38"/>
        <end position="52"/>
    </location>
</feature>
<gene>
    <name evidence="2" type="ORF">N7476_003548</name>
</gene>
<dbReference type="EMBL" id="JAPZBO010000002">
    <property type="protein sequence ID" value="KAJ5324948.1"/>
    <property type="molecule type" value="Genomic_DNA"/>
</dbReference>
<sequence>MRGKPSALVPASADSGAGYYVTHFPEPRSVGPSGEVNDINTNQLADLQGSSSQDHKQPTEERTVTMPVPSGHNSPIFNYTSRGFSSWLPSMYSRNALATTNDHRRQSPSQSSDAGTFPSAGVRAQDKPKCGSPATHEYVKEVVGPDGPLFADFETSMVLLAYEKLVRIRTQLALERSQISLDKGDAAVAMYFLSTADNERNGENLETKISPLLTAALEKHCQNEVWGVIANIGIVLEKLNLNAYFEGANIPQYALVVNGPLRVPENIGLNEYFVVFSHETLIMNTGKDIRFPLDLQPTFYDLPGPSHLDGLEINQLSAPKIFPLYKRVEF</sequence>
<feature type="region of interest" description="Disordered" evidence="1">
    <location>
        <begin position="1"/>
        <end position="71"/>
    </location>
</feature>
<keyword evidence="3" id="KW-1185">Reference proteome</keyword>
<protein>
    <submittedName>
        <fullName evidence="2">Uncharacterized protein</fullName>
    </submittedName>
</protein>
<feature type="compositionally biased region" description="Basic and acidic residues" evidence="1">
    <location>
        <begin position="53"/>
        <end position="63"/>
    </location>
</feature>
<evidence type="ECO:0000256" key="1">
    <source>
        <dbReference type="SAM" id="MobiDB-lite"/>
    </source>
</evidence>
<organism evidence="2 3">
    <name type="scientific">Penicillium atrosanguineum</name>
    <dbReference type="NCBI Taxonomy" id="1132637"/>
    <lineage>
        <taxon>Eukaryota</taxon>
        <taxon>Fungi</taxon>
        <taxon>Dikarya</taxon>
        <taxon>Ascomycota</taxon>
        <taxon>Pezizomycotina</taxon>
        <taxon>Eurotiomycetes</taxon>
        <taxon>Eurotiomycetidae</taxon>
        <taxon>Eurotiales</taxon>
        <taxon>Aspergillaceae</taxon>
        <taxon>Penicillium</taxon>
    </lineage>
</organism>
<comment type="caution">
    <text evidence="2">The sequence shown here is derived from an EMBL/GenBank/DDBJ whole genome shotgun (WGS) entry which is preliminary data.</text>
</comment>
<dbReference type="AlphaFoldDB" id="A0A9W9U9P3"/>
<reference evidence="2" key="1">
    <citation type="submission" date="2022-12" db="EMBL/GenBank/DDBJ databases">
        <authorList>
            <person name="Petersen C."/>
        </authorList>
    </citation>
    <scope>NUCLEOTIDE SEQUENCE</scope>
    <source>
        <strain evidence="2">IBT 21472</strain>
    </source>
</reference>
<proteinExistence type="predicted"/>
<dbReference type="Proteomes" id="UP001147746">
    <property type="component" value="Unassembled WGS sequence"/>
</dbReference>
<reference evidence="2" key="2">
    <citation type="journal article" date="2023" name="IMA Fungus">
        <title>Comparative genomic study of the Penicillium genus elucidates a diverse pangenome and 15 lateral gene transfer events.</title>
        <authorList>
            <person name="Petersen C."/>
            <person name="Sorensen T."/>
            <person name="Nielsen M.R."/>
            <person name="Sondergaard T.E."/>
            <person name="Sorensen J.L."/>
            <person name="Fitzpatrick D.A."/>
            <person name="Frisvad J.C."/>
            <person name="Nielsen K.L."/>
        </authorList>
    </citation>
    <scope>NUCLEOTIDE SEQUENCE</scope>
    <source>
        <strain evidence="2">IBT 21472</strain>
    </source>
</reference>
<name>A0A9W9U9P3_9EURO</name>
<evidence type="ECO:0000313" key="3">
    <source>
        <dbReference type="Proteomes" id="UP001147746"/>
    </source>
</evidence>
<evidence type="ECO:0000313" key="2">
    <source>
        <dbReference type="EMBL" id="KAJ5324948.1"/>
    </source>
</evidence>